<dbReference type="Gene3D" id="3.40.50.1780">
    <property type="match status" value="2"/>
</dbReference>
<evidence type="ECO:0000313" key="2">
    <source>
        <dbReference type="EMBL" id="KKP77614.1"/>
    </source>
</evidence>
<dbReference type="InterPro" id="IPR009016">
    <property type="entry name" value="Fe_hydrogenase"/>
</dbReference>
<gene>
    <name evidence="2" type="ORF">UR73_C0016G0005</name>
</gene>
<evidence type="ECO:0000313" key="3">
    <source>
        <dbReference type="Proteomes" id="UP000034816"/>
    </source>
</evidence>
<reference evidence="2 3" key="1">
    <citation type="journal article" date="2015" name="Nature">
        <title>rRNA introns, odd ribosomes, and small enigmatic genomes across a large radiation of phyla.</title>
        <authorList>
            <person name="Brown C.T."/>
            <person name="Hug L.A."/>
            <person name="Thomas B.C."/>
            <person name="Sharon I."/>
            <person name="Castelle C.J."/>
            <person name="Singh A."/>
            <person name="Wilkins M.J."/>
            <person name="Williams K.H."/>
            <person name="Banfield J.F."/>
        </authorList>
    </citation>
    <scope>NUCLEOTIDE SEQUENCE [LARGE SCALE GENOMIC DNA]</scope>
</reference>
<dbReference type="AlphaFoldDB" id="A0A0G0C7E5"/>
<feature type="domain" description="Iron hydrogenase large subunit C-terminal" evidence="1">
    <location>
        <begin position="23"/>
        <end position="236"/>
    </location>
</feature>
<dbReference type="InterPro" id="IPR050340">
    <property type="entry name" value="Cytosolic_Fe-S_CAF"/>
</dbReference>
<proteinExistence type="predicted"/>
<accession>A0A0G0C7E5</accession>
<evidence type="ECO:0000259" key="1">
    <source>
        <dbReference type="Pfam" id="PF02906"/>
    </source>
</evidence>
<sequence>MEFKPNSKYLCLLAPSFVSEFEYPEVIYRLRMLGFEKVLELTFGAKMVNHAYYEILKESIEKGEKKTWISTPCPTLVNFIRVKYPELVGNLVPVLSPMGAMALICDKFYPSYKKVFIGPCVTKKLEAGEIGTVDEVLTFKELEALFKERNIPEKVTESKYCVTFDKFYNDYTKVYPISGGLSSTLNYSDILKKKDILVMEGLNDIMKILEGFKDGMYKNYKFLDLLNCKGGCINGPGMIGERSVKERRKKVIQYRDYARRYEKDLGKAGVKVDADGIDFRRKF</sequence>
<dbReference type="Gene3D" id="3.40.950.10">
    <property type="entry name" value="Fe-only Hydrogenase (Larger Subunit), Chain L, domain 3"/>
    <property type="match status" value="2"/>
</dbReference>
<dbReference type="Pfam" id="PF02906">
    <property type="entry name" value="Fe_hyd_lg_C"/>
    <property type="match status" value="1"/>
</dbReference>
<dbReference type="PANTHER" id="PTHR11615">
    <property type="entry name" value="NITRATE, FORMATE, IRON DEHYDROGENASE"/>
    <property type="match status" value="1"/>
</dbReference>
<dbReference type="SUPFAM" id="SSF53920">
    <property type="entry name" value="Fe-only hydrogenase"/>
    <property type="match status" value="1"/>
</dbReference>
<dbReference type="InterPro" id="IPR004108">
    <property type="entry name" value="Fe_hydrogenase_lsu_C"/>
</dbReference>
<name>A0A0G0C7E5_9BACT</name>
<dbReference type="EMBL" id="LBQH01000016">
    <property type="protein sequence ID" value="KKP77614.1"/>
    <property type="molecule type" value="Genomic_DNA"/>
</dbReference>
<comment type="caution">
    <text evidence="2">The sequence shown here is derived from an EMBL/GenBank/DDBJ whole genome shotgun (WGS) entry which is preliminary data.</text>
</comment>
<dbReference type="Proteomes" id="UP000034816">
    <property type="component" value="Unassembled WGS sequence"/>
</dbReference>
<organism evidence="2 3">
    <name type="scientific">candidate division WS6 bacterium GW2011_GWF1_35_23</name>
    <dbReference type="NCBI Taxonomy" id="1619097"/>
    <lineage>
        <taxon>Bacteria</taxon>
        <taxon>Candidatus Dojkabacteria</taxon>
    </lineage>
</organism>
<protein>
    <submittedName>
        <fullName evidence="2">Sigma54 specific transcriptional regulator, Fis family</fullName>
    </submittedName>
</protein>